<dbReference type="Proteomes" id="UP000758603">
    <property type="component" value="Unassembled WGS sequence"/>
</dbReference>
<evidence type="ECO:0000256" key="1">
    <source>
        <dbReference type="ARBA" id="ARBA00022884"/>
    </source>
</evidence>
<feature type="domain" description="RRM" evidence="4">
    <location>
        <begin position="71"/>
        <end position="151"/>
    </location>
</feature>
<sequence>MADSSNWRSRAPVDPDAQPRRNNYASRRPRDDEASREGLAERSRSDDLKVQRPQRQHEDSPETSKAILEGRRIYLGNLLYSTKVEDVTAFLADNGFPSVVNVHISIDRFTGRNPGYCFIEFADKAAADDAMEKLEGVPLFDRPVKCRPCQPKGNQRQASRWPREEGRDEGSTPGNNRWGNWGRPSGESGDRPAFVPRNSGSGIGQISKAQEEGRQLYVGGLPRMLDQAENDVEMRDIFKDFEVEAVSKRVSPREPGDGRRNFCFIDFTTREQAQAAKVAVHGFSYRDAPLKVNEAVPKTDRFANRAERSDRDIRD</sequence>
<dbReference type="GeneID" id="70132820"/>
<reference evidence="5" key="1">
    <citation type="journal article" date="2021" name="Nat. Commun.">
        <title>Genetic determinants of endophytism in the Arabidopsis root mycobiome.</title>
        <authorList>
            <person name="Mesny F."/>
            <person name="Miyauchi S."/>
            <person name="Thiergart T."/>
            <person name="Pickel B."/>
            <person name="Atanasova L."/>
            <person name="Karlsson M."/>
            <person name="Huettel B."/>
            <person name="Barry K.W."/>
            <person name="Haridas S."/>
            <person name="Chen C."/>
            <person name="Bauer D."/>
            <person name="Andreopoulos W."/>
            <person name="Pangilinan J."/>
            <person name="LaButti K."/>
            <person name="Riley R."/>
            <person name="Lipzen A."/>
            <person name="Clum A."/>
            <person name="Drula E."/>
            <person name="Henrissat B."/>
            <person name="Kohler A."/>
            <person name="Grigoriev I.V."/>
            <person name="Martin F.M."/>
            <person name="Hacquard S."/>
        </authorList>
    </citation>
    <scope>NUCLEOTIDE SEQUENCE</scope>
    <source>
        <strain evidence="5">MPI-SDFR-AT-0073</strain>
    </source>
</reference>
<keyword evidence="6" id="KW-1185">Reference proteome</keyword>
<feature type="compositionally biased region" description="Basic and acidic residues" evidence="3">
    <location>
        <begin position="28"/>
        <end position="64"/>
    </location>
</feature>
<organism evidence="5 6">
    <name type="scientific">Truncatella angustata</name>
    <dbReference type="NCBI Taxonomy" id="152316"/>
    <lineage>
        <taxon>Eukaryota</taxon>
        <taxon>Fungi</taxon>
        <taxon>Dikarya</taxon>
        <taxon>Ascomycota</taxon>
        <taxon>Pezizomycotina</taxon>
        <taxon>Sordariomycetes</taxon>
        <taxon>Xylariomycetidae</taxon>
        <taxon>Amphisphaeriales</taxon>
        <taxon>Sporocadaceae</taxon>
        <taxon>Truncatella</taxon>
    </lineage>
</organism>
<dbReference type="InterPro" id="IPR035979">
    <property type="entry name" value="RBD_domain_sf"/>
</dbReference>
<dbReference type="AlphaFoldDB" id="A0A9P8RN90"/>
<comment type="caution">
    <text evidence="5">The sequence shown here is derived from an EMBL/GenBank/DDBJ whole genome shotgun (WGS) entry which is preliminary data.</text>
</comment>
<dbReference type="PROSITE" id="PS50102">
    <property type="entry name" value="RRM"/>
    <property type="match status" value="2"/>
</dbReference>
<accession>A0A9P8RN90</accession>
<gene>
    <name evidence="5" type="ORF">BKA67DRAFT_581661</name>
</gene>
<name>A0A9P8RN90_9PEZI</name>
<protein>
    <recommendedName>
        <fullName evidence="4">RRM domain-containing protein</fullName>
    </recommendedName>
</protein>
<dbReference type="RefSeq" id="XP_045953615.1">
    <property type="nucleotide sequence ID" value="XM_046103929.1"/>
</dbReference>
<dbReference type="InterPro" id="IPR000504">
    <property type="entry name" value="RRM_dom"/>
</dbReference>
<feature type="region of interest" description="Disordered" evidence="3">
    <location>
        <begin position="1"/>
        <end position="64"/>
    </location>
</feature>
<dbReference type="CDD" id="cd00590">
    <property type="entry name" value="RRM_SF"/>
    <property type="match status" value="2"/>
</dbReference>
<dbReference type="Pfam" id="PF00076">
    <property type="entry name" value="RRM_1"/>
    <property type="match status" value="2"/>
</dbReference>
<feature type="compositionally biased region" description="Basic and acidic residues" evidence="3">
    <location>
        <begin position="161"/>
        <end position="170"/>
    </location>
</feature>
<dbReference type="SUPFAM" id="SSF54928">
    <property type="entry name" value="RNA-binding domain, RBD"/>
    <property type="match status" value="1"/>
</dbReference>
<proteinExistence type="predicted"/>
<evidence type="ECO:0000313" key="5">
    <source>
        <dbReference type="EMBL" id="KAH6647101.1"/>
    </source>
</evidence>
<feature type="region of interest" description="Disordered" evidence="3">
    <location>
        <begin position="144"/>
        <end position="208"/>
    </location>
</feature>
<dbReference type="PANTHER" id="PTHR23236:SF12">
    <property type="entry name" value="EUKARYOTIC INITIATION FACTOR 4B-RELATED"/>
    <property type="match status" value="1"/>
</dbReference>
<evidence type="ECO:0000259" key="4">
    <source>
        <dbReference type="PROSITE" id="PS50102"/>
    </source>
</evidence>
<dbReference type="EMBL" id="JAGPXC010000009">
    <property type="protein sequence ID" value="KAH6647101.1"/>
    <property type="molecule type" value="Genomic_DNA"/>
</dbReference>
<evidence type="ECO:0000313" key="6">
    <source>
        <dbReference type="Proteomes" id="UP000758603"/>
    </source>
</evidence>
<evidence type="ECO:0000256" key="3">
    <source>
        <dbReference type="SAM" id="MobiDB-lite"/>
    </source>
</evidence>
<dbReference type="OrthoDB" id="272703at2759"/>
<evidence type="ECO:0000256" key="2">
    <source>
        <dbReference type="PROSITE-ProRule" id="PRU00176"/>
    </source>
</evidence>
<dbReference type="Gene3D" id="3.30.70.330">
    <property type="match status" value="2"/>
</dbReference>
<dbReference type="SMART" id="SM00360">
    <property type="entry name" value="RRM"/>
    <property type="match status" value="2"/>
</dbReference>
<keyword evidence="1 2" id="KW-0694">RNA-binding</keyword>
<feature type="domain" description="RRM" evidence="4">
    <location>
        <begin position="214"/>
        <end position="297"/>
    </location>
</feature>
<dbReference type="PANTHER" id="PTHR23236">
    <property type="entry name" value="EUKARYOTIC TRANSLATION INITIATION FACTOR 4B/4H"/>
    <property type="match status" value="1"/>
</dbReference>
<dbReference type="InterPro" id="IPR012677">
    <property type="entry name" value="Nucleotide-bd_a/b_plait_sf"/>
</dbReference>
<dbReference type="GO" id="GO:0008143">
    <property type="term" value="F:poly(A) binding"/>
    <property type="evidence" value="ECO:0007669"/>
    <property type="project" value="TreeGrafter"/>
</dbReference>